<sequence length="385" mass="41008">MSLPGPEARTGSGPLVWAHAEDTDTAQSLLRLGWKLDAVNPAIQLLLSYPAALSLPELPKHENTALAPLEVETPRDLALRTVPDLCLWAGTLRGLRTLGEGRSPTVPCIMINADADKVDQDRPLWFPGRGKTAFTHVRRILCSDREVQARLVRLGLEAGRIELSGMLREGSVALPCRIARLEALSAEIGARPVWLAAQVQPEEAPAVVGAHRIAIRGSHRLLMILGPAEGNAAAPLAERLRDEGWSVAERARDDAIEEITQVYVVEGCAELGLWFRLAPVSFLGSSLVNGAGGCDPFQAAALGSAILYGPNVGQHLKSYSRLANAGAARIVKDASSLAQGLQRLLAPDLAAAQAHAAWEVASEGAETTDRVVSLVTEFLEETGAI</sequence>
<dbReference type="STRING" id="871651.SAMN05421688_1528"/>
<evidence type="ECO:0000256" key="1">
    <source>
        <dbReference type="RuleBase" id="RU365103"/>
    </source>
</evidence>
<organism evidence="2 3">
    <name type="scientific">Poseidonocella pacifica</name>
    <dbReference type="NCBI Taxonomy" id="871651"/>
    <lineage>
        <taxon>Bacteria</taxon>
        <taxon>Pseudomonadati</taxon>
        <taxon>Pseudomonadota</taxon>
        <taxon>Alphaproteobacteria</taxon>
        <taxon>Rhodobacterales</taxon>
        <taxon>Roseobacteraceae</taxon>
        <taxon>Poseidonocella</taxon>
    </lineage>
</organism>
<dbReference type="RefSeq" id="WP_092062592.1">
    <property type="nucleotide sequence ID" value="NZ_FOJU01000002.1"/>
</dbReference>
<keyword evidence="3" id="KW-1185">Reference proteome</keyword>
<comment type="function">
    <text evidence="1">Involved in lipopolysaccharide (LPS) biosynthesis. Catalyzes the transfer of 3-deoxy-D-manno-octulosonate (Kdo) residue(s) from CMP-Kdo to lipid IV(A), the tetraacyldisaccharide-1,4'-bisphosphate precursor of lipid A.</text>
</comment>
<reference evidence="2 3" key="1">
    <citation type="submission" date="2016-10" db="EMBL/GenBank/DDBJ databases">
        <authorList>
            <person name="de Groot N.N."/>
        </authorList>
    </citation>
    <scope>NUCLEOTIDE SEQUENCE [LARGE SCALE GENOMIC DNA]</scope>
    <source>
        <strain evidence="2 3">DSM 29316</strain>
    </source>
</reference>
<dbReference type="InterPro" id="IPR039901">
    <property type="entry name" value="Kdotransferase"/>
</dbReference>
<dbReference type="PANTHER" id="PTHR42755:SF1">
    <property type="entry name" value="3-DEOXY-D-MANNO-OCTULOSONIC ACID TRANSFERASE, MITOCHONDRIAL-RELATED"/>
    <property type="match status" value="1"/>
</dbReference>
<evidence type="ECO:0000313" key="3">
    <source>
        <dbReference type="Proteomes" id="UP000198796"/>
    </source>
</evidence>
<dbReference type="UniPathway" id="UPA00958"/>
<proteinExistence type="inferred from homology"/>
<dbReference type="EC" id="2.4.99.12" evidence="1"/>
<comment type="pathway">
    <text evidence="1">Bacterial outer membrane biogenesis; LPS core biosynthesis.</text>
</comment>
<dbReference type="EMBL" id="FOJU01000002">
    <property type="protein sequence ID" value="SFA89235.1"/>
    <property type="molecule type" value="Genomic_DNA"/>
</dbReference>
<dbReference type="Gene3D" id="3.40.50.2000">
    <property type="entry name" value="Glycogen Phosphorylase B"/>
    <property type="match status" value="1"/>
</dbReference>
<dbReference type="GO" id="GO:0043842">
    <property type="term" value="F:Kdo transferase activity"/>
    <property type="evidence" value="ECO:0007669"/>
    <property type="project" value="UniProtKB-EC"/>
</dbReference>
<keyword evidence="1" id="KW-1003">Cell membrane</keyword>
<evidence type="ECO:0000313" key="2">
    <source>
        <dbReference type="EMBL" id="SFA89235.1"/>
    </source>
</evidence>
<dbReference type="GO" id="GO:0009244">
    <property type="term" value="P:lipopolysaccharide core region biosynthetic process"/>
    <property type="evidence" value="ECO:0007669"/>
    <property type="project" value="UniProtKB-UniRule"/>
</dbReference>
<keyword evidence="1" id="KW-0472">Membrane</keyword>
<dbReference type="GO" id="GO:0005886">
    <property type="term" value="C:plasma membrane"/>
    <property type="evidence" value="ECO:0007669"/>
    <property type="project" value="UniProtKB-SubCell"/>
</dbReference>
<name>A0A1I0WKB6_9RHOB</name>
<dbReference type="PANTHER" id="PTHR42755">
    <property type="entry name" value="3-DEOXY-MANNO-OCTULOSONATE CYTIDYLYLTRANSFERASE"/>
    <property type="match status" value="1"/>
</dbReference>
<keyword evidence="1" id="KW-0448">Lipopolysaccharide biosynthesis</keyword>
<dbReference type="Proteomes" id="UP000198796">
    <property type="component" value="Unassembled WGS sequence"/>
</dbReference>
<keyword evidence="1 2" id="KW-0808">Transferase</keyword>
<protein>
    <recommendedName>
        <fullName evidence="1">3-deoxy-D-manno-octulosonic acid transferase</fullName>
        <shortName evidence="1">Kdo transferase</shortName>
        <ecNumber evidence="1">2.4.99.12</ecNumber>
    </recommendedName>
    <alternativeName>
        <fullName evidence="1">Lipid IV(A) 3-deoxy-D-manno-octulosonic acid transferase</fullName>
    </alternativeName>
</protein>
<accession>A0A1I0WKB6</accession>
<comment type="catalytic activity">
    <reaction evidence="1">
        <text>lipid IVA (E. coli) + CMP-3-deoxy-beta-D-manno-octulosonate = alpha-Kdo-(2-&gt;6)-lipid IVA (E. coli) + CMP + H(+)</text>
        <dbReference type="Rhea" id="RHEA:28066"/>
        <dbReference type="ChEBI" id="CHEBI:15378"/>
        <dbReference type="ChEBI" id="CHEBI:58603"/>
        <dbReference type="ChEBI" id="CHEBI:60364"/>
        <dbReference type="ChEBI" id="CHEBI:60377"/>
        <dbReference type="ChEBI" id="CHEBI:85987"/>
        <dbReference type="EC" id="2.4.99.12"/>
    </reaction>
</comment>
<dbReference type="AlphaFoldDB" id="A0A1I0WKB6"/>
<gene>
    <name evidence="2" type="ORF">SAMN05421688_1528</name>
</gene>
<comment type="similarity">
    <text evidence="1">Belongs to the glycosyltransferase group 1 family.</text>
</comment>
<dbReference type="GO" id="GO:0009245">
    <property type="term" value="P:lipid A biosynthetic process"/>
    <property type="evidence" value="ECO:0007669"/>
    <property type="project" value="TreeGrafter"/>
</dbReference>
<comment type="subcellular location">
    <subcellularLocation>
        <location evidence="1">Cell membrane</location>
    </subcellularLocation>
</comment>